<comment type="caution">
    <text evidence="1">The sequence shown here is derived from an EMBL/GenBank/DDBJ whole genome shotgun (WGS) entry which is preliminary data.</text>
</comment>
<dbReference type="SUPFAM" id="SSF51161">
    <property type="entry name" value="Trimeric LpxA-like enzymes"/>
    <property type="match status" value="1"/>
</dbReference>
<reference evidence="1 2" key="1">
    <citation type="submission" date="2014-11" db="EMBL/GenBank/DDBJ databases">
        <title>Genomics and ecophysiology of heterotrophic nitrogen fixing bacteria isolated from estuarine surface water.</title>
        <authorList>
            <person name="Bentzon-Tilia M."/>
            <person name="Severin I."/>
            <person name="Hansen L.H."/>
            <person name="Riemann L."/>
        </authorList>
    </citation>
    <scope>NUCLEOTIDE SEQUENCE [LARGE SCALE GENOMIC DNA]</scope>
    <source>
        <strain evidence="1 2">BAL398</strain>
    </source>
</reference>
<dbReference type="InterPro" id="IPR001451">
    <property type="entry name" value="Hexapep"/>
</dbReference>
<protein>
    <submittedName>
        <fullName evidence="1">Acetyltransferase</fullName>
    </submittedName>
</protein>
<dbReference type="InterPro" id="IPR047324">
    <property type="entry name" value="LbH_gamma_CA-like"/>
</dbReference>
<gene>
    <name evidence="1" type="ORF">OO17_07540</name>
</gene>
<dbReference type="Proteomes" id="UP000032515">
    <property type="component" value="Unassembled WGS sequence"/>
</dbReference>
<keyword evidence="1" id="KW-0808">Transferase</keyword>
<organism evidence="1 2">
    <name type="scientific">Rhodopseudomonas palustris</name>
    <dbReference type="NCBI Taxonomy" id="1076"/>
    <lineage>
        <taxon>Bacteria</taxon>
        <taxon>Pseudomonadati</taxon>
        <taxon>Pseudomonadota</taxon>
        <taxon>Alphaproteobacteria</taxon>
        <taxon>Hyphomicrobiales</taxon>
        <taxon>Nitrobacteraceae</taxon>
        <taxon>Rhodopseudomonas</taxon>
    </lineage>
</organism>
<dbReference type="InterPro" id="IPR050484">
    <property type="entry name" value="Transf_Hexapept/Carb_Anhydrase"/>
</dbReference>
<dbReference type="Pfam" id="PF00132">
    <property type="entry name" value="Hexapep"/>
    <property type="match status" value="1"/>
</dbReference>
<dbReference type="GO" id="GO:0016740">
    <property type="term" value="F:transferase activity"/>
    <property type="evidence" value="ECO:0007669"/>
    <property type="project" value="UniProtKB-KW"/>
</dbReference>
<dbReference type="RefSeq" id="WP_044408050.1">
    <property type="nucleotide sequence ID" value="NZ_JXXE01000147.1"/>
</dbReference>
<dbReference type="CDD" id="cd04645">
    <property type="entry name" value="LbH_gamma_CA_like"/>
    <property type="match status" value="1"/>
</dbReference>
<dbReference type="EMBL" id="JXXE01000147">
    <property type="protein sequence ID" value="KIZ45654.1"/>
    <property type="molecule type" value="Genomic_DNA"/>
</dbReference>
<dbReference type="PANTHER" id="PTHR13061">
    <property type="entry name" value="DYNACTIN SUBUNIT P25"/>
    <property type="match status" value="1"/>
</dbReference>
<evidence type="ECO:0000313" key="2">
    <source>
        <dbReference type="Proteomes" id="UP000032515"/>
    </source>
</evidence>
<dbReference type="Gene3D" id="2.160.10.10">
    <property type="entry name" value="Hexapeptide repeat proteins"/>
    <property type="match status" value="1"/>
</dbReference>
<accession>A0A0D7EXR3</accession>
<dbReference type="PATRIC" id="fig|1076.23.peg.727"/>
<sequence>MAIYELDGQGPDLPADGNYFIAETATVIGKIRMLPQASIWFGAVLRGDNEWIEIGEGSNIQDNCTCHTDPGFALTIGKGCTIGHNVILHGCTVEDGALVGMGSIVMNGARIGRGSVVGAGSVITEGKQFPENSLIMGAPAKVVRTLEPAQVAAMGRGAQFYILNGPRFAKGLKKIG</sequence>
<name>A0A0D7EXR3_RHOPL</name>
<evidence type="ECO:0000313" key="1">
    <source>
        <dbReference type="EMBL" id="KIZ45654.1"/>
    </source>
</evidence>
<dbReference type="PANTHER" id="PTHR13061:SF29">
    <property type="entry name" value="GAMMA CARBONIC ANHYDRASE-LIKE 1, MITOCHONDRIAL-RELATED"/>
    <property type="match status" value="1"/>
</dbReference>
<proteinExistence type="predicted"/>
<dbReference type="AlphaFoldDB" id="A0A0D7EXR3"/>
<dbReference type="InterPro" id="IPR011004">
    <property type="entry name" value="Trimer_LpxA-like_sf"/>
</dbReference>
<dbReference type="OrthoDB" id="9803036at2"/>